<comment type="caution">
    <text evidence="1">The sequence shown here is derived from an EMBL/GenBank/DDBJ whole genome shotgun (WGS) entry which is preliminary data.</text>
</comment>
<organism evidence="1 2">
    <name type="scientific">Geobacillus stearothermophilus</name>
    <name type="common">Bacillus stearothermophilus</name>
    <dbReference type="NCBI Taxonomy" id="1422"/>
    <lineage>
        <taxon>Bacteria</taxon>
        <taxon>Bacillati</taxon>
        <taxon>Bacillota</taxon>
        <taxon>Bacilli</taxon>
        <taxon>Bacillales</taxon>
        <taxon>Anoxybacillaceae</taxon>
        <taxon>Geobacillus</taxon>
    </lineage>
</organism>
<sequence length="142" mass="16116">MAKDTKFLDAFARQIKLSIHTIAPAKVVRFKENERKADIQLLFMTVYADGTKEPYGMIEDVPVLYQRFKLNQGKSFTAKINGVTQTVQVEQDLVFTPFLRAGDIVLVGFAERALDNLTNKPFDPEFHRTHDVQDAVILGVLM</sequence>
<dbReference type="InterPro" id="IPR037026">
    <property type="entry name" value="Vgr_OB-fold_dom_sf"/>
</dbReference>
<dbReference type="Gene3D" id="2.40.50.230">
    <property type="entry name" value="Gp5 N-terminal domain"/>
    <property type="match status" value="1"/>
</dbReference>
<dbReference type="PATRIC" id="fig|1422.18.peg.2568"/>
<dbReference type="Proteomes" id="UP000075424">
    <property type="component" value="Unassembled WGS sequence"/>
</dbReference>
<name>A0A150MUX5_GEOSE</name>
<protein>
    <recommendedName>
        <fullName evidence="3">Phage protein Gp138 N-terminal domain-containing protein</fullName>
    </recommendedName>
</protein>
<accession>A0A150MUX5</accession>
<dbReference type="RefSeq" id="WP_061567256.1">
    <property type="nucleotide sequence ID" value="NZ_LQYV01000031.1"/>
</dbReference>
<evidence type="ECO:0000313" key="1">
    <source>
        <dbReference type="EMBL" id="KYD28179.1"/>
    </source>
</evidence>
<dbReference type="AlphaFoldDB" id="A0A150MUX5"/>
<proteinExistence type="predicted"/>
<dbReference type="EMBL" id="LQYV01000031">
    <property type="protein sequence ID" value="KYD28179.1"/>
    <property type="molecule type" value="Genomic_DNA"/>
</dbReference>
<evidence type="ECO:0008006" key="3">
    <source>
        <dbReference type="Google" id="ProtNLM"/>
    </source>
</evidence>
<evidence type="ECO:0000313" key="2">
    <source>
        <dbReference type="Proteomes" id="UP000075424"/>
    </source>
</evidence>
<reference evidence="1 2" key="1">
    <citation type="submission" date="2016-01" db="EMBL/GenBank/DDBJ databases">
        <title>Draft Genome Sequences of Seven Thermophilic Sporeformers Isolated from Foods.</title>
        <authorList>
            <person name="Berendsen E.M."/>
            <person name="Wells-Bennik M.H."/>
            <person name="Krawcyk A.O."/>
            <person name="De Jong A."/>
            <person name="Holsappel S."/>
            <person name="Eijlander R.T."/>
            <person name="Kuipers O.P."/>
        </authorList>
    </citation>
    <scope>NUCLEOTIDE SEQUENCE [LARGE SCALE GENOMIC DNA]</scope>
    <source>
        <strain evidence="1 2">B4109</strain>
    </source>
</reference>
<gene>
    <name evidence="1" type="ORF">B4109_3080</name>
</gene>